<keyword evidence="3" id="KW-1185">Reference proteome</keyword>
<accession>A0A5C5WK96</accession>
<dbReference type="OrthoDB" id="278853at2"/>
<protein>
    <submittedName>
        <fullName evidence="2">Uncharacterized protein</fullName>
    </submittedName>
</protein>
<proteinExistence type="predicted"/>
<sequence length="197" mass="21524">MNAESLREYLALVGSALALISTAYFWIVRANRERMCLAAHPVMSMEGCVLFNEDYETTRRVKPGDGEVCVKYLMHLAAINYSSLPNSILGIRVWLRFNDGGWKEMDVRGQLPDQRLFPANVAPLSTTELPLALATAIPGTLSGGFADRAAAAGDALPPTVDVRVELHTIAKKSFQCQFEDDGKGLVRSEHSSVRLAG</sequence>
<dbReference type="RefSeq" id="WP_146515624.1">
    <property type="nucleotide sequence ID" value="NZ_SJPI01000002.1"/>
</dbReference>
<evidence type="ECO:0000256" key="1">
    <source>
        <dbReference type="SAM" id="Phobius"/>
    </source>
</evidence>
<evidence type="ECO:0000313" key="2">
    <source>
        <dbReference type="EMBL" id="TWT50383.1"/>
    </source>
</evidence>
<evidence type="ECO:0000313" key="3">
    <source>
        <dbReference type="Proteomes" id="UP000316598"/>
    </source>
</evidence>
<keyword evidence="1" id="KW-0812">Transmembrane</keyword>
<comment type="caution">
    <text evidence="2">The sequence shown here is derived from an EMBL/GenBank/DDBJ whole genome shotgun (WGS) entry which is preliminary data.</text>
</comment>
<name>A0A5C5WK96_9BACT</name>
<dbReference type="Proteomes" id="UP000316598">
    <property type="component" value="Unassembled WGS sequence"/>
</dbReference>
<dbReference type="EMBL" id="SJPI01000002">
    <property type="protein sequence ID" value="TWT50383.1"/>
    <property type="molecule type" value="Genomic_DNA"/>
</dbReference>
<organism evidence="2 3">
    <name type="scientific">Rubripirellula amarantea</name>
    <dbReference type="NCBI Taxonomy" id="2527999"/>
    <lineage>
        <taxon>Bacteria</taxon>
        <taxon>Pseudomonadati</taxon>
        <taxon>Planctomycetota</taxon>
        <taxon>Planctomycetia</taxon>
        <taxon>Pirellulales</taxon>
        <taxon>Pirellulaceae</taxon>
        <taxon>Rubripirellula</taxon>
    </lineage>
</organism>
<gene>
    <name evidence="2" type="ORF">Pla22_31250</name>
</gene>
<dbReference type="AlphaFoldDB" id="A0A5C5WK96"/>
<reference evidence="2 3" key="1">
    <citation type="submission" date="2019-02" db="EMBL/GenBank/DDBJ databases">
        <title>Deep-cultivation of Planctomycetes and their phenomic and genomic characterization uncovers novel biology.</title>
        <authorList>
            <person name="Wiegand S."/>
            <person name="Jogler M."/>
            <person name="Boedeker C."/>
            <person name="Pinto D."/>
            <person name="Vollmers J."/>
            <person name="Rivas-Marin E."/>
            <person name="Kohn T."/>
            <person name="Peeters S.H."/>
            <person name="Heuer A."/>
            <person name="Rast P."/>
            <person name="Oberbeckmann S."/>
            <person name="Bunk B."/>
            <person name="Jeske O."/>
            <person name="Meyerdierks A."/>
            <person name="Storesund J.E."/>
            <person name="Kallscheuer N."/>
            <person name="Luecker S."/>
            <person name="Lage O.M."/>
            <person name="Pohl T."/>
            <person name="Merkel B.J."/>
            <person name="Hornburger P."/>
            <person name="Mueller R.-W."/>
            <person name="Bruemmer F."/>
            <person name="Labrenz M."/>
            <person name="Spormann A.M."/>
            <person name="Op Den Camp H."/>
            <person name="Overmann J."/>
            <person name="Amann R."/>
            <person name="Jetten M.S.M."/>
            <person name="Mascher T."/>
            <person name="Medema M.H."/>
            <person name="Devos D.P."/>
            <person name="Kaster A.-K."/>
            <person name="Ovreas L."/>
            <person name="Rohde M."/>
            <person name="Galperin M.Y."/>
            <person name="Jogler C."/>
        </authorList>
    </citation>
    <scope>NUCLEOTIDE SEQUENCE [LARGE SCALE GENOMIC DNA]</scope>
    <source>
        <strain evidence="2 3">Pla22</strain>
    </source>
</reference>
<keyword evidence="1" id="KW-0472">Membrane</keyword>
<keyword evidence="1" id="KW-1133">Transmembrane helix</keyword>
<feature type="transmembrane region" description="Helical" evidence="1">
    <location>
        <begin position="6"/>
        <end position="27"/>
    </location>
</feature>